<evidence type="ECO:0000313" key="3">
    <source>
        <dbReference type="Proteomes" id="UP000270094"/>
    </source>
</evidence>
<name>A0A3P7JEF3_STRVU</name>
<gene>
    <name evidence="2" type="ORF">SVUK_LOCUS9435</name>
</gene>
<feature type="region of interest" description="Disordered" evidence="1">
    <location>
        <begin position="295"/>
        <end position="314"/>
    </location>
</feature>
<dbReference type="OrthoDB" id="5815739at2759"/>
<evidence type="ECO:0000313" key="2">
    <source>
        <dbReference type="EMBL" id="VDM74437.1"/>
    </source>
</evidence>
<proteinExistence type="predicted"/>
<feature type="compositionally biased region" description="Polar residues" evidence="1">
    <location>
        <begin position="351"/>
        <end position="364"/>
    </location>
</feature>
<sequence>MYAAICKTRKANVGFTDEDGNPTYESIDPENDSLIDPLYSKLGEVSCSRPERKYDYPVFSGRKTAVAPLADDGFVYQNASQIYTICGSEDPYSSITSEPPRPSAFVDREGCSTSSHNAGYAKIRQEDLNAAWRRERLEQTEMEVDQLYSKIRRSSLLNGDDSASTAGPSHVTVEDKMGEIIVPVISPHSIKNVDAESLSSREPSYRYITVRENADVVRERLRLQGQLAPPAREHYYSVIGNEYETVGDAPSTSSYSAVVMPGAHDMLNVTTTFSEFAPPPPTSPIPDRISCEIESPSNVQQPSQANTLVSDPDLNVTSSSVPLDHKGPSLIQSTAFQEKAKAREGGRPHSQGVNQPRSAESGSAGQLVRFAWSH</sequence>
<evidence type="ECO:0000256" key="1">
    <source>
        <dbReference type="SAM" id="MobiDB-lite"/>
    </source>
</evidence>
<reference evidence="2 3" key="1">
    <citation type="submission" date="2018-11" db="EMBL/GenBank/DDBJ databases">
        <authorList>
            <consortium name="Pathogen Informatics"/>
        </authorList>
    </citation>
    <scope>NUCLEOTIDE SEQUENCE [LARGE SCALE GENOMIC DNA]</scope>
</reference>
<dbReference type="EMBL" id="UYYB01094480">
    <property type="protein sequence ID" value="VDM74437.1"/>
    <property type="molecule type" value="Genomic_DNA"/>
</dbReference>
<accession>A0A3P7JEF3</accession>
<dbReference type="AlphaFoldDB" id="A0A3P7JEF3"/>
<protein>
    <submittedName>
        <fullName evidence="2">Uncharacterized protein</fullName>
    </submittedName>
</protein>
<feature type="compositionally biased region" description="Basic and acidic residues" evidence="1">
    <location>
        <begin position="338"/>
        <end position="347"/>
    </location>
</feature>
<keyword evidence="3" id="KW-1185">Reference proteome</keyword>
<feature type="region of interest" description="Disordered" evidence="1">
    <location>
        <begin position="336"/>
        <end position="374"/>
    </location>
</feature>
<organism evidence="2 3">
    <name type="scientific">Strongylus vulgaris</name>
    <name type="common">Blood worm</name>
    <dbReference type="NCBI Taxonomy" id="40348"/>
    <lineage>
        <taxon>Eukaryota</taxon>
        <taxon>Metazoa</taxon>
        <taxon>Ecdysozoa</taxon>
        <taxon>Nematoda</taxon>
        <taxon>Chromadorea</taxon>
        <taxon>Rhabditida</taxon>
        <taxon>Rhabditina</taxon>
        <taxon>Rhabditomorpha</taxon>
        <taxon>Strongyloidea</taxon>
        <taxon>Strongylidae</taxon>
        <taxon>Strongylus</taxon>
    </lineage>
</organism>
<dbReference type="Proteomes" id="UP000270094">
    <property type="component" value="Unassembled WGS sequence"/>
</dbReference>